<reference evidence="2" key="1">
    <citation type="submission" date="2017-02" db="UniProtKB">
        <authorList>
            <consortium name="WormBaseParasite"/>
        </authorList>
    </citation>
    <scope>IDENTIFICATION</scope>
</reference>
<name>A0A0N5B2P6_STREA</name>
<dbReference type="AlphaFoldDB" id="A0A0N5B2P6"/>
<dbReference type="InterPro" id="IPR021109">
    <property type="entry name" value="Peptidase_aspartic_dom_sf"/>
</dbReference>
<sequence length="393" mass="44297">MEDIDLEKLKKEELVKLLHEQGRKARPKVNEVFDASMNFKLWRTANSLAVMGFFVSVSIVEVLLKQFGDLTVTAVEDVDEYLEKTYTPKVAVTTKIMELLRFCKQEHESIPIFHASCLAKVKSFEAICSSRCYSSDRLREKALAYLEEKLTNKATVVISEFTENMEFHASLLTDESVNLVKSVYKKKRRKKKKAKSVNAISSNTDSVIVSVNSAEVDYVNKDLRYCTIRVASSFIRIKIDTGADICLLSKHSYNSLKNKPKMSQTSIQVRNYNGRIFQLLGNFEEVIFGHTVKIYVADVLSNLLGGISAYRAVASKLKRIKEISHVGTEISEESLRHELMEKFSVLTGVKSSLLGISSFVADSELLPGVTPKYIPARKVPLGFEDIVNNLLDE</sequence>
<keyword evidence="1" id="KW-1185">Reference proteome</keyword>
<accession>A0A0N5B2P6</accession>
<dbReference type="Proteomes" id="UP000046392">
    <property type="component" value="Unplaced"/>
</dbReference>
<dbReference type="WBParaSite" id="SPAL_0000035000.1">
    <property type="protein sequence ID" value="SPAL_0000035000.1"/>
    <property type="gene ID" value="SPAL_0000035000"/>
</dbReference>
<evidence type="ECO:0000313" key="2">
    <source>
        <dbReference type="WBParaSite" id="SPAL_0000035000.1"/>
    </source>
</evidence>
<dbReference type="SUPFAM" id="SSF50630">
    <property type="entry name" value="Acid proteases"/>
    <property type="match status" value="1"/>
</dbReference>
<organism evidence="1 2">
    <name type="scientific">Strongyloides papillosus</name>
    <name type="common">Intestinal threadworm</name>
    <dbReference type="NCBI Taxonomy" id="174720"/>
    <lineage>
        <taxon>Eukaryota</taxon>
        <taxon>Metazoa</taxon>
        <taxon>Ecdysozoa</taxon>
        <taxon>Nematoda</taxon>
        <taxon>Chromadorea</taxon>
        <taxon>Rhabditida</taxon>
        <taxon>Tylenchina</taxon>
        <taxon>Panagrolaimomorpha</taxon>
        <taxon>Strongyloidoidea</taxon>
        <taxon>Strongyloididae</taxon>
        <taxon>Strongyloides</taxon>
    </lineage>
</organism>
<evidence type="ECO:0000313" key="1">
    <source>
        <dbReference type="Proteomes" id="UP000046392"/>
    </source>
</evidence>
<protein>
    <submittedName>
        <fullName evidence="2">Peptidase A2 domain-containing protein</fullName>
    </submittedName>
</protein>
<proteinExistence type="predicted"/>